<dbReference type="FunFam" id="1.25.40.10:FF:000470">
    <property type="entry name" value="Pentatricopeptide repeat-containing protein At5g66520"/>
    <property type="match status" value="1"/>
</dbReference>
<dbReference type="PROSITE" id="PS51375">
    <property type="entry name" value="PPR"/>
    <property type="match status" value="3"/>
</dbReference>
<dbReference type="PANTHER" id="PTHR24015:SF1063">
    <property type="entry name" value="OS12G0156900 PROTEIN"/>
    <property type="match status" value="1"/>
</dbReference>
<dbReference type="eggNOG" id="KOG4197">
    <property type="taxonomic scope" value="Eukaryota"/>
</dbReference>
<dbReference type="InterPro" id="IPR002885">
    <property type="entry name" value="PPR_rpt"/>
</dbReference>
<evidence type="ECO:0000313" key="5">
    <source>
        <dbReference type="Proteomes" id="UP000017836"/>
    </source>
</evidence>
<dbReference type="Gramene" id="ERM94493">
    <property type="protein sequence ID" value="ERM94493"/>
    <property type="gene ID" value="AMTR_s00010p00262470"/>
</dbReference>
<reference evidence="5" key="1">
    <citation type="journal article" date="2013" name="Science">
        <title>The Amborella genome and the evolution of flowering plants.</title>
        <authorList>
            <consortium name="Amborella Genome Project"/>
        </authorList>
    </citation>
    <scope>NUCLEOTIDE SEQUENCE [LARGE SCALE GENOMIC DNA]</scope>
</reference>
<accession>W1NG73</accession>
<dbReference type="Pfam" id="PF13041">
    <property type="entry name" value="PPR_2"/>
    <property type="match status" value="3"/>
</dbReference>
<dbReference type="PANTHER" id="PTHR24015">
    <property type="entry name" value="OS07G0578800 PROTEIN-RELATED"/>
    <property type="match status" value="1"/>
</dbReference>
<feature type="region of interest" description="Disordered" evidence="3">
    <location>
        <begin position="1"/>
        <end position="28"/>
    </location>
</feature>
<dbReference type="GO" id="GO:0003723">
    <property type="term" value="F:RNA binding"/>
    <property type="evidence" value="ECO:0007669"/>
    <property type="project" value="InterPro"/>
</dbReference>
<feature type="repeat" description="PPR" evidence="2">
    <location>
        <begin position="292"/>
        <end position="326"/>
    </location>
</feature>
<evidence type="ECO:0000256" key="2">
    <source>
        <dbReference type="PROSITE-ProRule" id="PRU00708"/>
    </source>
</evidence>
<dbReference type="Pfam" id="PF01535">
    <property type="entry name" value="PPR"/>
    <property type="match status" value="1"/>
</dbReference>
<dbReference type="NCBIfam" id="TIGR00756">
    <property type="entry name" value="PPR"/>
    <property type="match status" value="4"/>
</dbReference>
<dbReference type="AlphaFoldDB" id="W1NG73"/>
<feature type="compositionally biased region" description="Polar residues" evidence="3">
    <location>
        <begin position="11"/>
        <end position="22"/>
    </location>
</feature>
<keyword evidence="5" id="KW-1185">Reference proteome</keyword>
<feature type="repeat" description="PPR" evidence="2">
    <location>
        <begin position="191"/>
        <end position="225"/>
    </location>
</feature>
<proteinExistence type="predicted"/>
<dbReference type="OMA" id="CASIDAC"/>
<sequence length="354" mass="39312">MASTALPLNPTHLSSPGTQISDSPSPPSLSLLSRCATLSQLKQIQANTIKTHLQNHAPTLSKLASFCSLSLPEHIEYAQQLFDQIPEPNTVLFNTLIRSYSRSHTPIQAINLFVKMLTNNIQPDNYTFPSILKACAMASALEEGRALHCHCIKLELDSNIFVQPTLIRMYADCGAIESAQKVFNATMKGRSVVLYNSMITAYVQRSRPNEALALFREMQAHNTPPNDVTVLSVLSACSLLGAVDLGKWVHEFVKKNGLDMFVKVNTALIDMYAKCGSIEDAKMVFEKMPFRDTQAWSAMIVAFAIHGQGEDALTLFRKMETERIKPDDITFLGVLYACSHTGLIDEGRRYSLLR</sequence>
<dbReference type="HOGENOM" id="CLU_002706_0_3_1"/>
<dbReference type="Gene3D" id="1.25.40.10">
    <property type="entry name" value="Tetratricopeptide repeat domain"/>
    <property type="match status" value="2"/>
</dbReference>
<gene>
    <name evidence="4" type="ORF">AMTR_s00010p00262470</name>
</gene>
<protein>
    <recommendedName>
        <fullName evidence="6">Pentacotripeptide-repeat region of PRORP domain-containing protein</fullName>
    </recommendedName>
</protein>
<evidence type="ECO:0000256" key="1">
    <source>
        <dbReference type="ARBA" id="ARBA00022737"/>
    </source>
</evidence>
<name>W1NG73_AMBTC</name>
<dbReference type="InterPro" id="IPR046960">
    <property type="entry name" value="PPR_At4g14850-like_plant"/>
</dbReference>
<organism evidence="4 5">
    <name type="scientific">Amborella trichopoda</name>
    <dbReference type="NCBI Taxonomy" id="13333"/>
    <lineage>
        <taxon>Eukaryota</taxon>
        <taxon>Viridiplantae</taxon>
        <taxon>Streptophyta</taxon>
        <taxon>Embryophyta</taxon>
        <taxon>Tracheophyta</taxon>
        <taxon>Spermatophyta</taxon>
        <taxon>Magnoliopsida</taxon>
        <taxon>Amborellales</taxon>
        <taxon>Amborellaceae</taxon>
        <taxon>Amborella</taxon>
    </lineage>
</organism>
<feature type="repeat" description="PPR" evidence="2">
    <location>
        <begin position="89"/>
        <end position="123"/>
    </location>
</feature>
<dbReference type="GO" id="GO:0009451">
    <property type="term" value="P:RNA modification"/>
    <property type="evidence" value="ECO:0007669"/>
    <property type="project" value="InterPro"/>
</dbReference>
<keyword evidence="1" id="KW-0677">Repeat</keyword>
<dbReference type="EMBL" id="KI397513">
    <property type="protein sequence ID" value="ERM94493.1"/>
    <property type="molecule type" value="Genomic_DNA"/>
</dbReference>
<dbReference type="Proteomes" id="UP000017836">
    <property type="component" value="Unassembled WGS sequence"/>
</dbReference>
<evidence type="ECO:0000256" key="3">
    <source>
        <dbReference type="SAM" id="MobiDB-lite"/>
    </source>
</evidence>
<dbReference type="FunFam" id="1.25.40.10:FF:001087">
    <property type="entry name" value="Pentatricopeptide repeat-containing protein, mitochondrial"/>
    <property type="match status" value="1"/>
</dbReference>
<evidence type="ECO:0008006" key="6">
    <source>
        <dbReference type="Google" id="ProtNLM"/>
    </source>
</evidence>
<evidence type="ECO:0000313" key="4">
    <source>
        <dbReference type="EMBL" id="ERM94493.1"/>
    </source>
</evidence>
<dbReference type="InterPro" id="IPR011990">
    <property type="entry name" value="TPR-like_helical_dom_sf"/>
</dbReference>